<sequence length="185" mass="21074">MGNAKMRSIFLLLLLLLGSCATQRQANTPPEVSPEEKQEAQSQHAAQQNGLAGQGGVYRPRFYPPAIYTLPALLPVRSQVQPLHTFGPFPSPGQYKPCQQCPTQPLVQTVYLPDTLRLDSLNRELKVERLANVALRDRLQSTEADRDYWREMNRKKRWAIIAMVIFAVLYILFRVLAARVRESEE</sequence>
<gene>
    <name evidence="4" type="ORF">SAMN05421739_105349</name>
</gene>
<keyword evidence="2" id="KW-1133">Transmembrane helix</keyword>
<dbReference type="PROSITE" id="PS51257">
    <property type="entry name" value="PROKAR_LIPOPROTEIN"/>
    <property type="match status" value="1"/>
</dbReference>
<protein>
    <submittedName>
        <fullName evidence="4">Uncharacterized protein</fullName>
    </submittedName>
</protein>
<keyword evidence="3" id="KW-0732">Signal</keyword>
<feature type="signal peptide" evidence="3">
    <location>
        <begin position="1"/>
        <end position="26"/>
    </location>
</feature>
<keyword evidence="2" id="KW-0472">Membrane</keyword>
<proteinExistence type="predicted"/>
<evidence type="ECO:0000313" key="5">
    <source>
        <dbReference type="Proteomes" id="UP000198724"/>
    </source>
</evidence>
<dbReference type="Proteomes" id="UP000198724">
    <property type="component" value="Unassembled WGS sequence"/>
</dbReference>
<accession>A0A1I2X414</accession>
<dbReference type="AlphaFoldDB" id="A0A1I2X414"/>
<feature type="region of interest" description="Disordered" evidence="1">
    <location>
        <begin position="25"/>
        <end position="51"/>
    </location>
</feature>
<keyword evidence="2" id="KW-0812">Transmembrane</keyword>
<feature type="chain" id="PRO_5011509894" evidence="3">
    <location>
        <begin position="27"/>
        <end position="185"/>
    </location>
</feature>
<organism evidence="4 5">
    <name type="scientific">Pontibacter chinhatensis</name>
    <dbReference type="NCBI Taxonomy" id="1436961"/>
    <lineage>
        <taxon>Bacteria</taxon>
        <taxon>Pseudomonadati</taxon>
        <taxon>Bacteroidota</taxon>
        <taxon>Cytophagia</taxon>
        <taxon>Cytophagales</taxon>
        <taxon>Hymenobacteraceae</taxon>
        <taxon>Pontibacter</taxon>
    </lineage>
</organism>
<evidence type="ECO:0000256" key="2">
    <source>
        <dbReference type="SAM" id="Phobius"/>
    </source>
</evidence>
<reference evidence="5" key="1">
    <citation type="submission" date="2016-10" db="EMBL/GenBank/DDBJ databases">
        <authorList>
            <person name="Varghese N."/>
            <person name="Submissions S."/>
        </authorList>
    </citation>
    <scope>NUCLEOTIDE SEQUENCE [LARGE SCALE GENOMIC DNA]</scope>
    <source>
        <strain evidence="5">LP51</strain>
    </source>
</reference>
<keyword evidence="5" id="KW-1185">Reference proteome</keyword>
<name>A0A1I2X414_9BACT</name>
<evidence type="ECO:0000256" key="3">
    <source>
        <dbReference type="SAM" id="SignalP"/>
    </source>
</evidence>
<evidence type="ECO:0000313" key="4">
    <source>
        <dbReference type="EMBL" id="SFH07767.1"/>
    </source>
</evidence>
<dbReference type="EMBL" id="FOOT01000005">
    <property type="protein sequence ID" value="SFH07767.1"/>
    <property type="molecule type" value="Genomic_DNA"/>
</dbReference>
<feature type="transmembrane region" description="Helical" evidence="2">
    <location>
        <begin position="158"/>
        <end position="177"/>
    </location>
</feature>
<evidence type="ECO:0000256" key="1">
    <source>
        <dbReference type="SAM" id="MobiDB-lite"/>
    </source>
</evidence>